<dbReference type="AlphaFoldDB" id="A0A843W9Y6"/>
<evidence type="ECO:0000256" key="1">
    <source>
        <dbReference type="SAM" id="SignalP"/>
    </source>
</evidence>
<feature type="signal peptide" evidence="1">
    <location>
        <begin position="1"/>
        <end position="21"/>
    </location>
</feature>
<feature type="chain" id="PRO_5032761156" evidence="1">
    <location>
        <begin position="22"/>
        <end position="131"/>
    </location>
</feature>
<evidence type="ECO:0000313" key="3">
    <source>
        <dbReference type="Proteomes" id="UP000652761"/>
    </source>
</evidence>
<accession>A0A843W9Y6</accession>
<keyword evidence="1" id="KW-0732">Signal</keyword>
<proteinExistence type="predicted"/>
<organism evidence="2 3">
    <name type="scientific">Colocasia esculenta</name>
    <name type="common">Wild taro</name>
    <name type="synonym">Arum esculentum</name>
    <dbReference type="NCBI Taxonomy" id="4460"/>
    <lineage>
        <taxon>Eukaryota</taxon>
        <taxon>Viridiplantae</taxon>
        <taxon>Streptophyta</taxon>
        <taxon>Embryophyta</taxon>
        <taxon>Tracheophyta</taxon>
        <taxon>Spermatophyta</taxon>
        <taxon>Magnoliopsida</taxon>
        <taxon>Liliopsida</taxon>
        <taxon>Araceae</taxon>
        <taxon>Aroideae</taxon>
        <taxon>Colocasieae</taxon>
        <taxon>Colocasia</taxon>
    </lineage>
</organism>
<dbReference type="Proteomes" id="UP000652761">
    <property type="component" value="Unassembled WGS sequence"/>
</dbReference>
<protein>
    <submittedName>
        <fullName evidence="2">Uncharacterized protein</fullName>
    </submittedName>
</protein>
<reference evidence="2" key="1">
    <citation type="submission" date="2017-07" db="EMBL/GenBank/DDBJ databases">
        <title>Taro Niue Genome Assembly and Annotation.</title>
        <authorList>
            <person name="Atibalentja N."/>
            <person name="Keating K."/>
            <person name="Fields C.J."/>
        </authorList>
    </citation>
    <scope>NUCLEOTIDE SEQUENCE</scope>
    <source>
        <strain evidence="2">Niue_2</strain>
        <tissue evidence="2">Leaf</tissue>
    </source>
</reference>
<evidence type="ECO:0000313" key="2">
    <source>
        <dbReference type="EMBL" id="MQM07983.1"/>
    </source>
</evidence>
<name>A0A843W9Y6_COLES</name>
<sequence length="131" mass="14208">MVDSIPLLSHIFLLLCTMATAMVATASTALPPTSPSCSLTRPPLVSCSALVIPRPRCPKIHLVVSIPQEGSRRLGPWSGLKNLGITCRHRKRVARGKWLGFLGSGFGYVFRFTGRWVPCGSSADFVLEDVD</sequence>
<gene>
    <name evidence="2" type="ORF">Taro_040830</name>
</gene>
<dbReference type="EMBL" id="NMUH01004005">
    <property type="protein sequence ID" value="MQM07983.1"/>
    <property type="molecule type" value="Genomic_DNA"/>
</dbReference>
<comment type="caution">
    <text evidence="2">The sequence shown here is derived from an EMBL/GenBank/DDBJ whole genome shotgun (WGS) entry which is preliminary data.</text>
</comment>
<keyword evidence="3" id="KW-1185">Reference proteome</keyword>